<gene>
    <name evidence="10" type="ORF">MCOR_22317</name>
</gene>
<feature type="transmembrane region" description="Helical" evidence="7">
    <location>
        <begin position="207"/>
        <end position="233"/>
    </location>
</feature>
<evidence type="ECO:0000313" key="10">
    <source>
        <dbReference type="EMBL" id="CAC5386926.1"/>
    </source>
</evidence>
<proteinExistence type="predicted"/>
<keyword evidence="5 7" id="KW-0472">Membrane</keyword>
<organism evidence="10 11">
    <name type="scientific">Mytilus coruscus</name>
    <name type="common">Sea mussel</name>
    <dbReference type="NCBI Taxonomy" id="42192"/>
    <lineage>
        <taxon>Eukaryota</taxon>
        <taxon>Metazoa</taxon>
        <taxon>Spiralia</taxon>
        <taxon>Lophotrochozoa</taxon>
        <taxon>Mollusca</taxon>
        <taxon>Bivalvia</taxon>
        <taxon>Autobranchia</taxon>
        <taxon>Pteriomorphia</taxon>
        <taxon>Mytilida</taxon>
        <taxon>Mytiloidea</taxon>
        <taxon>Mytilidae</taxon>
        <taxon>Mytilinae</taxon>
        <taxon>Mytilus</taxon>
    </lineage>
</organism>
<keyword evidence="3 8" id="KW-0732">Signal</keyword>
<keyword evidence="4 7" id="KW-1133">Transmembrane helix</keyword>
<keyword evidence="2 7" id="KW-0812">Transmembrane</keyword>
<protein>
    <recommendedName>
        <fullName evidence="9">WSC domain-containing protein</fullName>
    </recommendedName>
</protein>
<feature type="chain" id="PRO_5027013264" description="WSC domain-containing protein" evidence="8">
    <location>
        <begin position="21"/>
        <end position="238"/>
    </location>
</feature>
<evidence type="ECO:0000259" key="9">
    <source>
        <dbReference type="PROSITE" id="PS51212"/>
    </source>
</evidence>
<dbReference type="InterPro" id="IPR002889">
    <property type="entry name" value="WSC_carb-bd"/>
</dbReference>
<evidence type="ECO:0000256" key="6">
    <source>
        <dbReference type="ARBA" id="ARBA00023180"/>
    </source>
</evidence>
<reference evidence="10 11" key="1">
    <citation type="submission" date="2020-06" db="EMBL/GenBank/DDBJ databases">
        <authorList>
            <person name="Li R."/>
            <person name="Bekaert M."/>
        </authorList>
    </citation>
    <scope>NUCLEOTIDE SEQUENCE [LARGE SCALE GENOMIC DNA]</scope>
    <source>
        <strain evidence="11">wild</strain>
    </source>
</reference>
<dbReference type="EMBL" id="CACVKT020003943">
    <property type="protein sequence ID" value="CAC5386926.1"/>
    <property type="molecule type" value="Genomic_DNA"/>
</dbReference>
<accession>A0A6J8BTP7</accession>
<dbReference type="PANTHER" id="PTHR24269:SF16">
    <property type="entry name" value="PROTEIN SLG1"/>
    <property type="match status" value="1"/>
</dbReference>
<dbReference type="Proteomes" id="UP000507470">
    <property type="component" value="Unassembled WGS sequence"/>
</dbReference>
<evidence type="ECO:0000256" key="1">
    <source>
        <dbReference type="ARBA" id="ARBA00004167"/>
    </source>
</evidence>
<keyword evidence="6" id="KW-0325">Glycoprotein</keyword>
<feature type="domain" description="WSC" evidence="9">
    <location>
        <begin position="22"/>
        <end position="116"/>
    </location>
</feature>
<dbReference type="InterPro" id="IPR051836">
    <property type="entry name" value="Kremen_rcpt"/>
</dbReference>
<dbReference type="Pfam" id="PF01822">
    <property type="entry name" value="WSC"/>
    <property type="match status" value="1"/>
</dbReference>
<keyword evidence="11" id="KW-1185">Reference proteome</keyword>
<dbReference type="PROSITE" id="PS51212">
    <property type="entry name" value="WSC"/>
    <property type="match status" value="1"/>
</dbReference>
<evidence type="ECO:0000256" key="3">
    <source>
        <dbReference type="ARBA" id="ARBA00022729"/>
    </source>
</evidence>
<dbReference type="AlphaFoldDB" id="A0A6J8BTP7"/>
<dbReference type="OrthoDB" id="5985073at2759"/>
<feature type="signal peptide" evidence="8">
    <location>
        <begin position="1"/>
        <end position="20"/>
    </location>
</feature>
<dbReference type="SMART" id="SM00321">
    <property type="entry name" value="WSC"/>
    <property type="match status" value="1"/>
</dbReference>
<dbReference type="PANTHER" id="PTHR24269">
    <property type="entry name" value="KREMEN PROTEIN"/>
    <property type="match status" value="1"/>
</dbReference>
<sequence>MLFRLEIIYILTGYLEVILCLEHMYNGCYNVKDEDILSGPKDKYQIDMTVNKCLEFCNTNGYVYAGIQLESGCACGKEDEFDSSLKVDDSRCDKRCNDNSQSRCGGVNSAEKETVSSDELGYSTETTELYTSSSQSYLEANYCSCPCETTVSKWDIIINSNISKEEVFELIEKEVEQIQKEIAVDKKAISSYIRRKSSATDNRPTSVTVGILAVIIIVLVFMVFICIDCLSVYQKCTN</sequence>
<evidence type="ECO:0000313" key="11">
    <source>
        <dbReference type="Proteomes" id="UP000507470"/>
    </source>
</evidence>
<evidence type="ECO:0000256" key="2">
    <source>
        <dbReference type="ARBA" id="ARBA00022692"/>
    </source>
</evidence>
<comment type="subcellular location">
    <subcellularLocation>
        <location evidence="1">Membrane</location>
        <topology evidence="1">Single-pass membrane protein</topology>
    </subcellularLocation>
</comment>
<dbReference type="GO" id="GO:0005886">
    <property type="term" value="C:plasma membrane"/>
    <property type="evidence" value="ECO:0007669"/>
    <property type="project" value="TreeGrafter"/>
</dbReference>
<evidence type="ECO:0000256" key="5">
    <source>
        <dbReference type="ARBA" id="ARBA00023136"/>
    </source>
</evidence>
<evidence type="ECO:0000256" key="4">
    <source>
        <dbReference type="ARBA" id="ARBA00022989"/>
    </source>
</evidence>
<evidence type="ECO:0000256" key="8">
    <source>
        <dbReference type="SAM" id="SignalP"/>
    </source>
</evidence>
<evidence type="ECO:0000256" key="7">
    <source>
        <dbReference type="SAM" id="Phobius"/>
    </source>
</evidence>
<name>A0A6J8BTP7_MYTCO</name>